<dbReference type="Gene3D" id="1.10.10.60">
    <property type="entry name" value="Homeodomain-like"/>
    <property type="match status" value="2"/>
</dbReference>
<dbReference type="InterPro" id="IPR036869">
    <property type="entry name" value="J_dom_sf"/>
</dbReference>
<dbReference type="SUPFAM" id="SSF46565">
    <property type="entry name" value="Chaperone J-domain"/>
    <property type="match status" value="1"/>
</dbReference>
<protein>
    <recommendedName>
        <fullName evidence="12">DnaJ homolog subfamily C member 2</fullName>
    </recommendedName>
</protein>
<dbReference type="GO" id="GO:0051083">
    <property type="term" value="P:'de novo' cotranslational protein folding"/>
    <property type="evidence" value="ECO:0007669"/>
    <property type="project" value="InterPro"/>
</dbReference>
<name>A0AAN7QAP5_9COLE</name>
<evidence type="ECO:0000259" key="8">
    <source>
        <dbReference type="PROSITE" id="PS50076"/>
    </source>
</evidence>
<dbReference type="PROSITE" id="PS50090">
    <property type="entry name" value="MYB_LIKE"/>
    <property type="match status" value="1"/>
</dbReference>
<dbReference type="Gene3D" id="1.10.287.110">
    <property type="entry name" value="DnaJ domain"/>
    <property type="match status" value="1"/>
</dbReference>
<evidence type="ECO:0000256" key="3">
    <source>
        <dbReference type="ARBA" id="ARBA00022490"/>
    </source>
</evidence>
<dbReference type="Gene3D" id="1.10.8.840">
    <property type="entry name" value="Ribosome-associated complex head domain"/>
    <property type="match status" value="1"/>
</dbReference>
<dbReference type="Pfam" id="PF23082">
    <property type="entry name" value="Myb_DNA-binding_2"/>
    <property type="match status" value="1"/>
</dbReference>
<evidence type="ECO:0000256" key="2">
    <source>
        <dbReference type="ARBA" id="ARBA00004496"/>
    </source>
</evidence>
<dbReference type="GO" id="GO:0030544">
    <property type="term" value="F:Hsp70 protein binding"/>
    <property type="evidence" value="ECO:0007669"/>
    <property type="project" value="InterPro"/>
</dbReference>
<reference evidence="11" key="1">
    <citation type="submission" date="2023-01" db="EMBL/GenBank/DDBJ databases">
        <title>Key to firefly adult light organ development and bioluminescence: homeobox transcription factors regulate luciferase expression and transportation to peroxisome.</title>
        <authorList>
            <person name="Fu X."/>
        </authorList>
    </citation>
    <scope>NUCLEOTIDE SEQUENCE [LARGE SCALE GENOMIC DNA]</scope>
</reference>
<dbReference type="GO" id="GO:0006450">
    <property type="term" value="P:regulation of translational fidelity"/>
    <property type="evidence" value="ECO:0007669"/>
    <property type="project" value="InterPro"/>
</dbReference>
<proteinExistence type="predicted"/>
<accession>A0AAN7QAP5</accession>
<keyword evidence="7" id="KW-0175">Coiled coil</keyword>
<dbReference type="PROSITE" id="PS50076">
    <property type="entry name" value="DNAJ_2"/>
    <property type="match status" value="1"/>
</dbReference>
<dbReference type="Pfam" id="PF21884">
    <property type="entry name" value="ZUO1-like_ZHD"/>
    <property type="match status" value="1"/>
</dbReference>
<evidence type="ECO:0000256" key="6">
    <source>
        <dbReference type="ARBA" id="ARBA00023242"/>
    </source>
</evidence>
<organism evidence="10 11">
    <name type="scientific">Aquatica leii</name>
    <dbReference type="NCBI Taxonomy" id="1421715"/>
    <lineage>
        <taxon>Eukaryota</taxon>
        <taxon>Metazoa</taxon>
        <taxon>Ecdysozoa</taxon>
        <taxon>Arthropoda</taxon>
        <taxon>Hexapoda</taxon>
        <taxon>Insecta</taxon>
        <taxon>Pterygota</taxon>
        <taxon>Neoptera</taxon>
        <taxon>Endopterygota</taxon>
        <taxon>Coleoptera</taxon>
        <taxon>Polyphaga</taxon>
        <taxon>Elateriformia</taxon>
        <taxon>Elateroidea</taxon>
        <taxon>Lampyridae</taxon>
        <taxon>Luciolinae</taxon>
        <taxon>Aquatica</taxon>
    </lineage>
</organism>
<evidence type="ECO:0000313" key="11">
    <source>
        <dbReference type="Proteomes" id="UP001353858"/>
    </source>
</evidence>
<dbReference type="EMBL" id="JARPUR010000001">
    <property type="protein sequence ID" value="KAK4885575.1"/>
    <property type="molecule type" value="Genomic_DNA"/>
</dbReference>
<keyword evidence="4" id="KW-0677">Repeat</keyword>
<dbReference type="AlphaFoldDB" id="A0AAN7QAP5"/>
<dbReference type="FunFam" id="1.10.10.60:FF:000180">
    <property type="entry name" value="DnaJ (Hsp40) homolog, subfamily C, member 2"/>
    <property type="match status" value="1"/>
</dbReference>
<dbReference type="PANTHER" id="PTHR43999:SF1">
    <property type="entry name" value="DNAJ HOMOLOG SUBFAMILY C MEMBER 2"/>
    <property type="match status" value="1"/>
</dbReference>
<dbReference type="GO" id="GO:0005829">
    <property type="term" value="C:cytosol"/>
    <property type="evidence" value="ECO:0007669"/>
    <property type="project" value="TreeGrafter"/>
</dbReference>
<dbReference type="GO" id="GO:0043022">
    <property type="term" value="F:ribosome binding"/>
    <property type="evidence" value="ECO:0007669"/>
    <property type="project" value="InterPro"/>
</dbReference>
<dbReference type="InterPro" id="IPR032003">
    <property type="entry name" value="RAC_head"/>
</dbReference>
<dbReference type="Pfam" id="PF00226">
    <property type="entry name" value="DnaJ"/>
    <property type="match status" value="1"/>
</dbReference>
<evidence type="ECO:0000256" key="5">
    <source>
        <dbReference type="ARBA" id="ARBA00023186"/>
    </source>
</evidence>
<dbReference type="InterPro" id="IPR044634">
    <property type="entry name" value="Zuotin/DnaJC2"/>
</dbReference>
<comment type="subcellular location">
    <subcellularLocation>
        <location evidence="2">Cytoplasm</location>
    </subcellularLocation>
    <subcellularLocation>
        <location evidence="1">Nucleus</location>
    </subcellularLocation>
</comment>
<dbReference type="InterPro" id="IPR009057">
    <property type="entry name" value="Homeodomain-like_sf"/>
</dbReference>
<dbReference type="InterPro" id="IPR001623">
    <property type="entry name" value="DnaJ_domain"/>
</dbReference>
<dbReference type="SMART" id="SM00717">
    <property type="entry name" value="SANT"/>
    <property type="match status" value="2"/>
</dbReference>
<gene>
    <name evidence="10" type="ORF">RN001_001846</name>
</gene>
<dbReference type="GO" id="GO:0005634">
    <property type="term" value="C:nucleus"/>
    <property type="evidence" value="ECO:0007669"/>
    <property type="project" value="UniProtKB-SubCell"/>
</dbReference>
<keyword evidence="11" id="KW-1185">Reference proteome</keyword>
<feature type="coiled-coil region" evidence="7">
    <location>
        <begin position="293"/>
        <end position="339"/>
    </location>
</feature>
<dbReference type="Pfam" id="PF16717">
    <property type="entry name" value="RAC_head"/>
    <property type="match status" value="1"/>
</dbReference>
<evidence type="ECO:0000313" key="10">
    <source>
        <dbReference type="EMBL" id="KAK4885575.1"/>
    </source>
</evidence>
<dbReference type="SMART" id="SM00271">
    <property type="entry name" value="DnaJ"/>
    <property type="match status" value="1"/>
</dbReference>
<evidence type="ECO:0000259" key="9">
    <source>
        <dbReference type="PROSITE" id="PS50090"/>
    </source>
</evidence>
<evidence type="ECO:0000256" key="4">
    <source>
        <dbReference type="ARBA" id="ARBA00022737"/>
    </source>
</evidence>
<keyword evidence="5" id="KW-0143">Chaperone</keyword>
<dbReference type="PANTHER" id="PTHR43999">
    <property type="entry name" value="DNAJ HOMOLOG SUBFAMILY C MEMBER 2"/>
    <property type="match status" value="1"/>
</dbReference>
<comment type="caution">
    <text evidence="10">The sequence shown here is derived from an EMBL/GenBank/DDBJ whole genome shotgun (WGS) entry which is preliminary data.</text>
</comment>
<feature type="domain" description="Myb-like" evidence="9">
    <location>
        <begin position="535"/>
        <end position="589"/>
    </location>
</feature>
<evidence type="ECO:0000256" key="1">
    <source>
        <dbReference type="ARBA" id="ARBA00004123"/>
    </source>
</evidence>
<dbReference type="InterPro" id="IPR042569">
    <property type="entry name" value="RAC_head_sf"/>
</dbReference>
<evidence type="ECO:0000256" key="7">
    <source>
        <dbReference type="SAM" id="Coils"/>
    </source>
</evidence>
<keyword evidence="6" id="KW-0539">Nucleus</keyword>
<dbReference type="InterPro" id="IPR054076">
    <property type="entry name" value="ZUO1-like_ZHD"/>
</dbReference>
<dbReference type="CDD" id="cd06257">
    <property type="entry name" value="DnaJ"/>
    <property type="match status" value="1"/>
</dbReference>
<dbReference type="SUPFAM" id="SSF46689">
    <property type="entry name" value="Homeodomain-like"/>
    <property type="match status" value="2"/>
</dbReference>
<keyword evidence="3" id="KW-0963">Cytoplasm</keyword>
<evidence type="ECO:0008006" key="12">
    <source>
        <dbReference type="Google" id="ProtNLM"/>
    </source>
</evidence>
<dbReference type="Proteomes" id="UP001353858">
    <property type="component" value="Unassembled WGS sequence"/>
</dbReference>
<dbReference type="InterPro" id="IPR001005">
    <property type="entry name" value="SANT/Myb"/>
</dbReference>
<feature type="domain" description="J" evidence="8">
    <location>
        <begin position="80"/>
        <end position="152"/>
    </location>
</feature>
<sequence length="605" mass="71436">MGINIAPDNLCNAVAVRYRFVYNVIDNVPQLLFLPHEVLECEVERKDEVDSSEEQNNDVIYEDNVEYLRSLDPKEWKKQDHYRVLGIKNLRFDASDDVVKTAYRRMVLKHHPDKRKALGEEIRPDDDYFTCITMAYETLGTLMRRRAYDSVDPEFDDTLPAGSELKEDFFKVFQYYFDLNSRWSEKQPVPKLGRLDSTREQVDKFYLFWYDFKSWREYSYEDEEDKEKCQDRDERRMCEKINRAERQRKKKEEMLRIRSLVDLAYNADPRIAKFKQEDKDRKLAAKKAKQTAAQAKKEEEDRVMREIELAKEKAEAAERAKLERKRQERELQKKAFKKERKTFRDVCKANNYYANNEDERLVHMQAVDKICEMLTLMELEELNEKLENNGHSVFVKIKSQCEEREESERKACLETMAQKTNDAVKNIKNGLKMKVEWSQENLQLLIKAVNLFPAGTNQRWEVVANFMNQHGIFRENSVKYCAKDVLAKAKDLQNTDFSKSDLKEAANKQAFTNFEKDKRTIQVVNESEISKKVVENGNKEQVWTATEQQLLEQALKTYPASTADRWDRIAECIPNRTKKECMKRYKDLVEIIKAKKAAQASVNSG</sequence>
<dbReference type="CDD" id="cd00167">
    <property type="entry name" value="SANT"/>
    <property type="match status" value="1"/>
</dbReference>
<dbReference type="Pfam" id="PF00249">
    <property type="entry name" value="Myb_DNA-binding"/>
    <property type="match status" value="1"/>
</dbReference>